<feature type="transmembrane region" description="Helical" evidence="8">
    <location>
        <begin position="374"/>
        <end position="394"/>
    </location>
</feature>
<dbReference type="GO" id="GO:0022857">
    <property type="term" value="F:transmembrane transporter activity"/>
    <property type="evidence" value="ECO:0007669"/>
    <property type="project" value="InterPro"/>
</dbReference>
<feature type="transmembrane region" description="Helical" evidence="8">
    <location>
        <begin position="343"/>
        <end position="362"/>
    </location>
</feature>
<dbReference type="PANTHER" id="PTHR32196:SF21">
    <property type="entry name" value="ABC TRANSPORTER PERMEASE PROTEIN YPHD-RELATED"/>
    <property type="match status" value="1"/>
</dbReference>
<accession>A0A225DH45</accession>
<keyword evidence="4" id="KW-0997">Cell inner membrane</keyword>
<comment type="caution">
    <text evidence="9">The sequence shown here is derived from an EMBL/GenBank/DDBJ whole genome shotgun (WGS) entry which is preliminary data.</text>
</comment>
<evidence type="ECO:0000313" key="10">
    <source>
        <dbReference type="Proteomes" id="UP000214646"/>
    </source>
</evidence>
<dbReference type="Pfam" id="PF02653">
    <property type="entry name" value="BPD_transp_2"/>
    <property type="match status" value="1"/>
</dbReference>
<dbReference type="CDD" id="cd06579">
    <property type="entry name" value="TM_PBP1_transp_AraH_like"/>
    <property type="match status" value="1"/>
</dbReference>
<dbReference type="RefSeq" id="WP_088255805.1">
    <property type="nucleotide sequence ID" value="NZ_NIDE01000007.1"/>
</dbReference>
<evidence type="ECO:0000256" key="8">
    <source>
        <dbReference type="SAM" id="Phobius"/>
    </source>
</evidence>
<keyword evidence="10" id="KW-1185">Reference proteome</keyword>
<feature type="transmembrane region" description="Helical" evidence="8">
    <location>
        <begin position="163"/>
        <end position="185"/>
    </location>
</feature>
<sequence length="445" mass="45731">MSGTTGRARIGKWASEYSILLVLAALCAFFSAATVAEQYVDGPAGGEELAGRVVRGYGAGVKVAVVAGTGRDDAAFADALDADLRKAGATVVVKTVGQPHEVRTALRKAAGEGAKPDVIATNRAASHWLLWDNLGEKVPGIGAPKLETLPSYRWPNFLKSANLFNIANQIAVFAIIAAGMTLVIITAGIDLSVGSLIALSAVTATFLIRKYAGAEQAAAPGMIASCLAAVALCGIVGTMTGFIITQFSVPPFIMTLGTMLMARGVASILSERQSIYQVPDSFVRLGIGADLAGIPNAVVLMAALYVVMYVVMTRTTFGRYVYAVGGNPEAARLAGVRVAGVTVLVYAISGALAGLGGVILASRLKSGSPTYGEGYELYAIAAVVLGGTSLSGGAGKVVDTLIGAFVIAVIQNGMNMMNVESDTQSVVLGAIIVGAVLVDRIKKRK</sequence>
<keyword evidence="7 8" id="KW-0472">Membrane</keyword>
<keyword evidence="6 8" id="KW-1133">Transmembrane helix</keyword>
<dbReference type="PANTHER" id="PTHR32196">
    <property type="entry name" value="ABC TRANSPORTER PERMEASE PROTEIN YPHD-RELATED-RELATED"/>
    <property type="match status" value="1"/>
</dbReference>
<comment type="subcellular location">
    <subcellularLocation>
        <location evidence="1">Cell membrane</location>
        <topology evidence="1">Multi-pass membrane protein</topology>
    </subcellularLocation>
</comment>
<evidence type="ECO:0000256" key="7">
    <source>
        <dbReference type="ARBA" id="ARBA00023136"/>
    </source>
</evidence>
<dbReference type="EMBL" id="NIDE01000007">
    <property type="protein sequence ID" value="OWK40831.1"/>
    <property type="molecule type" value="Genomic_DNA"/>
</dbReference>
<feature type="transmembrane region" description="Helical" evidence="8">
    <location>
        <begin position="291"/>
        <end position="312"/>
    </location>
</feature>
<dbReference type="Proteomes" id="UP000214646">
    <property type="component" value="Unassembled WGS sequence"/>
</dbReference>
<keyword evidence="2" id="KW-0813">Transport</keyword>
<name>A0A225DH45_9BACT</name>
<evidence type="ECO:0000256" key="2">
    <source>
        <dbReference type="ARBA" id="ARBA00022448"/>
    </source>
</evidence>
<proteinExistence type="predicted"/>
<organism evidence="9 10">
    <name type="scientific">Fimbriiglobus ruber</name>
    <dbReference type="NCBI Taxonomy" id="1908690"/>
    <lineage>
        <taxon>Bacteria</taxon>
        <taxon>Pseudomonadati</taxon>
        <taxon>Planctomycetota</taxon>
        <taxon>Planctomycetia</taxon>
        <taxon>Gemmatales</taxon>
        <taxon>Gemmataceae</taxon>
        <taxon>Fimbriiglobus</taxon>
    </lineage>
</organism>
<protein>
    <submittedName>
        <fullName evidence="9">Ribose ABC transport system, permease protein RbsC</fullName>
    </submittedName>
</protein>
<evidence type="ECO:0000313" key="9">
    <source>
        <dbReference type="EMBL" id="OWK40831.1"/>
    </source>
</evidence>
<feature type="transmembrane region" description="Helical" evidence="8">
    <location>
        <begin position="221"/>
        <end position="245"/>
    </location>
</feature>
<dbReference type="AlphaFoldDB" id="A0A225DH45"/>
<dbReference type="GO" id="GO:0005886">
    <property type="term" value="C:plasma membrane"/>
    <property type="evidence" value="ECO:0007669"/>
    <property type="project" value="UniProtKB-SubCell"/>
</dbReference>
<gene>
    <name evidence="9" type="ORF">FRUB_04723</name>
</gene>
<feature type="transmembrane region" description="Helical" evidence="8">
    <location>
        <begin position="17"/>
        <end position="36"/>
    </location>
</feature>
<evidence type="ECO:0000256" key="5">
    <source>
        <dbReference type="ARBA" id="ARBA00022692"/>
    </source>
</evidence>
<reference evidence="10" key="1">
    <citation type="submission" date="2017-06" db="EMBL/GenBank/DDBJ databases">
        <title>Genome analysis of Fimbriiglobus ruber SP5, the first member of the order Planctomycetales with confirmed chitinolytic capability.</title>
        <authorList>
            <person name="Ravin N.V."/>
            <person name="Rakitin A.L."/>
            <person name="Ivanova A.A."/>
            <person name="Beletsky A.V."/>
            <person name="Kulichevskaya I.S."/>
            <person name="Mardanov A.V."/>
            <person name="Dedysh S.N."/>
        </authorList>
    </citation>
    <scope>NUCLEOTIDE SEQUENCE [LARGE SCALE GENOMIC DNA]</scope>
    <source>
        <strain evidence="10">SP5</strain>
    </source>
</reference>
<evidence type="ECO:0000256" key="1">
    <source>
        <dbReference type="ARBA" id="ARBA00004651"/>
    </source>
</evidence>
<keyword evidence="3" id="KW-1003">Cell membrane</keyword>
<keyword evidence="5 8" id="KW-0812">Transmembrane</keyword>
<evidence type="ECO:0000256" key="6">
    <source>
        <dbReference type="ARBA" id="ARBA00022989"/>
    </source>
</evidence>
<evidence type="ECO:0000256" key="4">
    <source>
        <dbReference type="ARBA" id="ARBA00022519"/>
    </source>
</evidence>
<dbReference type="InterPro" id="IPR001851">
    <property type="entry name" value="ABC_transp_permease"/>
</dbReference>
<dbReference type="OrthoDB" id="9784538at2"/>
<evidence type="ECO:0000256" key="3">
    <source>
        <dbReference type="ARBA" id="ARBA00022475"/>
    </source>
</evidence>